<dbReference type="Gene3D" id="3.30.70.2520">
    <property type="match status" value="1"/>
</dbReference>
<keyword evidence="1" id="KW-0560">Oxidoreductase</keyword>
<name>A0A1G4BEM1_9PEZI</name>
<organism evidence="3 4">
    <name type="scientific">Colletotrichum orchidophilum</name>
    <dbReference type="NCBI Taxonomy" id="1209926"/>
    <lineage>
        <taxon>Eukaryota</taxon>
        <taxon>Fungi</taxon>
        <taxon>Dikarya</taxon>
        <taxon>Ascomycota</taxon>
        <taxon>Pezizomycotina</taxon>
        <taxon>Sordariomycetes</taxon>
        <taxon>Hypocreomycetidae</taxon>
        <taxon>Glomerellales</taxon>
        <taxon>Glomerellaceae</taxon>
        <taxon>Colletotrichum</taxon>
    </lineage>
</organism>
<gene>
    <name evidence="3" type="ORF">CORC01_04964</name>
</gene>
<evidence type="ECO:0000259" key="2">
    <source>
        <dbReference type="Pfam" id="PF04030"/>
    </source>
</evidence>
<keyword evidence="4" id="KW-1185">Reference proteome</keyword>
<protein>
    <submittedName>
        <fullName evidence="3">D-arabinono-1,4-lactone oxidase</fullName>
    </submittedName>
</protein>
<evidence type="ECO:0000256" key="1">
    <source>
        <dbReference type="ARBA" id="ARBA00023002"/>
    </source>
</evidence>
<dbReference type="InterPro" id="IPR007173">
    <property type="entry name" value="ALO_C"/>
</dbReference>
<dbReference type="Proteomes" id="UP000176998">
    <property type="component" value="Unassembled WGS sequence"/>
</dbReference>
<dbReference type="GO" id="GO:0016020">
    <property type="term" value="C:membrane"/>
    <property type="evidence" value="ECO:0007669"/>
    <property type="project" value="InterPro"/>
</dbReference>
<dbReference type="AlphaFoldDB" id="A0A1G4BEM1"/>
<comment type="caution">
    <text evidence="3">The sequence shown here is derived from an EMBL/GenBank/DDBJ whole genome shotgun (WGS) entry which is preliminary data.</text>
</comment>
<sequence length="119" mass="13612">MLPWVEWFVFGMQPRGPPPPVLLAEPPYADDRDYIPHGIPFSADGLYVHAPVEVRVSDTSLASNARPNGSKLYLNTALDRPYHADPPYRERYYEAFEWLIKYLGAKPHWAKNSIESEAI</sequence>
<reference evidence="3 4" key="1">
    <citation type="submission" date="2016-09" db="EMBL/GenBank/DDBJ databases">
        <authorList>
            <person name="Capua I."/>
            <person name="De Benedictis P."/>
            <person name="Joannis T."/>
            <person name="Lombin L.H."/>
            <person name="Cattoli G."/>
        </authorList>
    </citation>
    <scope>NUCLEOTIDE SEQUENCE [LARGE SCALE GENOMIC DNA]</scope>
    <source>
        <strain evidence="3 4">IMI 309357</strain>
    </source>
</reference>
<evidence type="ECO:0000313" key="3">
    <source>
        <dbReference type="EMBL" id="OHE99828.1"/>
    </source>
</evidence>
<dbReference type="GeneID" id="34558121"/>
<dbReference type="OrthoDB" id="610608at2759"/>
<evidence type="ECO:0000313" key="4">
    <source>
        <dbReference type="Proteomes" id="UP000176998"/>
    </source>
</evidence>
<feature type="domain" description="D-arabinono-1,4-lactone oxidase C-terminal" evidence="2">
    <location>
        <begin position="44"/>
        <end position="114"/>
    </location>
</feature>
<dbReference type="RefSeq" id="XP_022476973.1">
    <property type="nucleotide sequence ID" value="XM_022616611.1"/>
</dbReference>
<dbReference type="EMBL" id="MJBS01000033">
    <property type="protein sequence ID" value="OHE99828.1"/>
    <property type="molecule type" value="Genomic_DNA"/>
</dbReference>
<dbReference type="STRING" id="1209926.A0A1G4BEM1"/>
<dbReference type="Pfam" id="PF04030">
    <property type="entry name" value="ALO"/>
    <property type="match status" value="1"/>
</dbReference>
<proteinExistence type="predicted"/>
<accession>A0A1G4BEM1</accession>
<dbReference type="GO" id="GO:0003885">
    <property type="term" value="F:D-arabinono-1,4-lactone oxidase activity"/>
    <property type="evidence" value="ECO:0007669"/>
    <property type="project" value="InterPro"/>
</dbReference>